<proteinExistence type="predicted"/>
<keyword evidence="1" id="KW-0812">Transmembrane</keyword>
<feature type="transmembrane region" description="Helical" evidence="1">
    <location>
        <begin position="51"/>
        <end position="71"/>
    </location>
</feature>
<dbReference type="EMBL" id="JBHTJA010000030">
    <property type="protein sequence ID" value="MFD0902068.1"/>
    <property type="molecule type" value="Genomic_DNA"/>
</dbReference>
<dbReference type="Proteomes" id="UP001596972">
    <property type="component" value="Unassembled WGS sequence"/>
</dbReference>
<feature type="transmembrane region" description="Helical" evidence="1">
    <location>
        <begin position="214"/>
        <end position="235"/>
    </location>
</feature>
<evidence type="ECO:0000313" key="3">
    <source>
        <dbReference type="Proteomes" id="UP001596972"/>
    </source>
</evidence>
<dbReference type="RefSeq" id="WP_378299489.1">
    <property type="nucleotide sequence ID" value="NZ_JBHTJA010000030.1"/>
</dbReference>
<accession>A0ABW3ET38</accession>
<feature type="transmembrane region" description="Helical" evidence="1">
    <location>
        <begin position="141"/>
        <end position="159"/>
    </location>
</feature>
<keyword evidence="1" id="KW-0472">Membrane</keyword>
<keyword evidence="1" id="KW-1133">Transmembrane helix</keyword>
<gene>
    <name evidence="2" type="ORF">ACFQ11_16825</name>
</gene>
<feature type="transmembrane region" description="Helical" evidence="1">
    <location>
        <begin position="179"/>
        <end position="202"/>
    </location>
</feature>
<evidence type="ECO:0000313" key="2">
    <source>
        <dbReference type="EMBL" id="MFD0902068.1"/>
    </source>
</evidence>
<reference evidence="3" key="1">
    <citation type="journal article" date="2019" name="Int. J. Syst. Evol. Microbiol.">
        <title>The Global Catalogue of Microorganisms (GCM) 10K type strain sequencing project: providing services to taxonomists for standard genome sequencing and annotation.</title>
        <authorList>
            <consortium name="The Broad Institute Genomics Platform"/>
            <consortium name="The Broad Institute Genome Sequencing Center for Infectious Disease"/>
            <person name="Wu L."/>
            <person name="Ma J."/>
        </authorList>
    </citation>
    <scope>NUCLEOTIDE SEQUENCE [LARGE SCALE GENOMIC DNA]</scope>
    <source>
        <strain evidence="3">JCM 31202</strain>
    </source>
</reference>
<name>A0ABW3ET38_9ACTN</name>
<sequence length="246" mass="26146">MPFTLSHPAAVLPLMRGPLVPSALVIGSMAPDVPYFFFLMELRGATHRAHGVVTVDVLIGLAVFAVWHLLWKRPLAALAPGRLRRRLPVDAPVRWGWAVPSVAIGAATHVFWDAFTHLNWSFAGELPGLTHSLGGLEVYRWLQHVSGVAGLAIILLWLVRRLRTAPVTPPAPEEAADAAGPRVPVCAGLGLATAAGGLLSALLFPDEPDVHTVLYYAAVGTIATAGAALTGYAVWWHAARPAALRA</sequence>
<evidence type="ECO:0000256" key="1">
    <source>
        <dbReference type="SAM" id="Phobius"/>
    </source>
</evidence>
<keyword evidence="3" id="KW-1185">Reference proteome</keyword>
<comment type="caution">
    <text evidence="2">The sequence shown here is derived from an EMBL/GenBank/DDBJ whole genome shotgun (WGS) entry which is preliminary data.</text>
</comment>
<protein>
    <submittedName>
        <fullName evidence="2">DUF4184 family protein</fullName>
    </submittedName>
</protein>
<dbReference type="Pfam" id="PF13803">
    <property type="entry name" value="DUF4184"/>
    <property type="match status" value="1"/>
</dbReference>
<dbReference type="InterPro" id="IPR025238">
    <property type="entry name" value="DUF4184"/>
</dbReference>
<organism evidence="2 3">
    <name type="scientific">Actinomadura sediminis</name>
    <dbReference type="NCBI Taxonomy" id="1038904"/>
    <lineage>
        <taxon>Bacteria</taxon>
        <taxon>Bacillati</taxon>
        <taxon>Actinomycetota</taxon>
        <taxon>Actinomycetes</taxon>
        <taxon>Streptosporangiales</taxon>
        <taxon>Thermomonosporaceae</taxon>
        <taxon>Actinomadura</taxon>
    </lineage>
</organism>